<reference evidence="2 3" key="1">
    <citation type="submission" date="2019-05" db="EMBL/GenBank/DDBJ databases">
        <authorList>
            <person name="Pankratov T."/>
            <person name="Grouzdev D."/>
        </authorList>
    </citation>
    <scope>NUCLEOTIDE SEQUENCE [LARGE SCALE GENOMIC DNA]</scope>
    <source>
        <strain evidence="2 3">KEBCLARHB70R</strain>
    </source>
</reference>
<dbReference type="Gene3D" id="3.40.50.1820">
    <property type="entry name" value="alpha/beta hydrolase"/>
    <property type="match status" value="1"/>
</dbReference>
<name>A0A5R9JCY1_9PROT</name>
<evidence type="ECO:0000313" key="2">
    <source>
        <dbReference type="EMBL" id="TLU74623.1"/>
    </source>
</evidence>
<feature type="domain" description="AB hydrolase-1" evidence="1">
    <location>
        <begin position="20"/>
        <end position="186"/>
    </location>
</feature>
<proteinExistence type="predicted"/>
<dbReference type="SUPFAM" id="SSF53474">
    <property type="entry name" value="alpha/beta-Hydrolases"/>
    <property type="match status" value="1"/>
</dbReference>
<keyword evidence="3" id="KW-1185">Reference proteome</keyword>
<dbReference type="InterPro" id="IPR000073">
    <property type="entry name" value="AB_hydrolase_1"/>
</dbReference>
<dbReference type="GO" id="GO:0016787">
    <property type="term" value="F:hydrolase activity"/>
    <property type="evidence" value="ECO:0007669"/>
    <property type="project" value="UniProtKB-KW"/>
</dbReference>
<keyword evidence="2" id="KW-0378">Hydrolase</keyword>
<evidence type="ECO:0000259" key="1">
    <source>
        <dbReference type="Pfam" id="PF12697"/>
    </source>
</evidence>
<dbReference type="AlphaFoldDB" id="A0A5R9JCY1"/>
<dbReference type="Proteomes" id="UP000305654">
    <property type="component" value="Unassembled WGS sequence"/>
</dbReference>
<sequence length="195" mass="20002">MPAGVWDGVRAELARAGLPPSGGGAGATPVLAVGHSLGVLRLLLEPPPGMVGLVAINGFTRMTAGPDFPAGIDPRVLRRMAQRLSQEPGATVAAFRERCGWLSPRGGVEAPEVSSLAAGLRLLREGDGRAALAALRCPVLALAGSDDPIVTSAMTRDSFAGLQSLRWVEGGGHLLPLTHPGACADAIRDLLGVLR</sequence>
<gene>
    <name evidence="2" type="ORF">FE263_01405</name>
</gene>
<evidence type="ECO:0000313" key="3">
    <source>
        <dbReference type="Proteomes" id="UP000305654"/>
    </source>
</evidence>
<comment type="caution">
    <text evidence="2">The sequence shown here is derived from an EMBL/GenBank/DDBJ whole genome shotgun (WGS) entry which is preliminary data.</text>
</comment>
<organism evidence="2 3">
    <name type="scientific">Lichenicoccus roseus</name>
    <dbReference type="NCBI Taxonomy" id="2683649"/>
    <lineage>
        <taxon>Bacteria</taxon>
        <taxon>Pseudomonadati</taxon>
        <taxon>Pseudomonadota</taxon>
        <taxon>Alphaproteobacteria</taxon>
        <taxon>Acetobacterales</taxon>
        <taxon>Acetobacteraceae</taxon>
        <taxon>Lichenicoccus</taxon>
    </lineage>
</organism>
<protein>
    <submittedName>
        <fullName evidence="2">Alpha/beta fold hydrolase</fullName>
    </submittedName>
</protein>
<dbReference type="Pfam" id="PF12697">
    <property type="entry name" value="Abhydrolase_6"/>
    <property type="match status" value="1"/>
</dbReference>
<accession>A0A5R9JCY1</accession>
<dbReference type="InterPro" id="IPR029058">
    <property type="entry name" value="AB_hydrolase_fold"/>
</dbReference>
<dbReference type="OrthoDB" id="7165362at2"/>
<dbReference type="EMBL" id="VCDI01000001">
    <property type="protein sequence ID" value="TLU74623.1"/>
    <property type="molecule type" value="Genomic_DNA"/>
</dbReference>